<keyword evidence="2" id="KW-1185">Reference proteome</keyword>
<dbReference type="PANTHER" id="PTHR35566">
    <property type="entry name" value="BLR3599 PROTEIN"/>
    <property type="match status" value="1"/>
</dbReference>
<dbReference type="KEGG" id="lvs:LOKVESSMR4R_03098"/>
<dbReference type="NCBIfam" id="TIGR03353">
    <property type="entry name" value="VI_chp_4"/>
    <property type="match status" value="1"/>
</dbReference>
<evidence type="ECO:0000313" key="2">
    <source>
        <dbReference type="Proteomes" id="UP000195273"/>
    </source>
</evidence>
<dbReference type="Pfam" id="PF05936">
    <property type="entry name" value="T6SS_VasE"/>
    <property type="match status" value="1"/>
</dbReference>
<dbReference type="RefSeq" id="WP_087210267.1">
    <property type="nucleotide sequence ID" value="NZ_CP021431.1"/>
</dbReference>
<organism evidence="1 2">
    <name type="scientific">Yoonia vestfoldensis</name>
    <dbReference type="NCBI Taxonomy" id="245188"/>
    <lineage>
        <taxon>Bacteria</taxon>
        <taxon>Pseudomonadati</taxon>
        <taxon>Pseudomonadota</taxon>
        <taxon>Alphaproteobacteria</taxon>
        <taxon>Rhodobacterales</taxon>
        <taxon>Paracoccaceae</taxon>
        <taxon>Yoonia</taxon>
    </lineage>
</organism>
<protein>
    <submittedName>
        <fullName evidence="1">Bacterial type VI secretion, EvfL, ImpJ, VasE</fullName>
    </submittedName>
</protein>
<dbReference type="OrthoDB" id="9775333at2"/>
<name>A0A1Y0EGA1_9RHOB</name>
<dbReference type="AlphaFoldDB" id="A0A1Y0EGA1"/>
<reference evidence="1 2" key="1">
    <citation type="submission" date="2017-05" db="EMBL/GenBank/DDBJ databases">
        <title>Genome Sequence of Loktanella vestfoldensis Strain SMR4r Isolated from a Culture of the Diatom Skeletonema marinoi.</title>
        <authorList>
            <person name="Topel M."/>
            <person name="Pinder M.I.M."/>
            <person name="Johansson O.N."/>
            <person name="Kourtchenko O."/>
            <person name="Godhe A."/>
            <person name="Clarke A.K."/>
        </authorList>
    </citation>
    <scope>NUCLEOTIDE SEQUENCE [LARGE SCALE GENOMIC DNA]</scope>
    <source>
        <strain evidence="1 2">SMR4r</strain>
    </source>
</reference>
<accession>A0A1Y0EGA1</accession>
<dbReference type="Proteomes" id="UP000195273">
    <property type="component" value="Chromosome"/>
</dbReference>
<sequence>MTAGMIVWREGMFIAPQHLQHLDRELRASMASLGRLDLSGDDFGLSRIRINQDLLATGKVVVSEAAGLFPDQTYFDLAGELFLDVPDGTVDQILLLAVPLHNGGITIVGETRGLHRWVVRDALLDDITDADAPPVEAELAAPGACLKLASDDLSGYACIPFARILEKTAEGRVVLDDTYLAVCIAIGASQRLLARLQEILSLARARANNAAMRLRLAQGAQSSASLFGERLELELLNRSIIALQAAQHHPWMSPRRLYGLLAELLAGLDAHAARTTKPDVLWNPLDPTGAFEKIITQLRGHLTLEAHANVISLIWNGELFEKRRLLRLVVPQRLLDEGRRPILAISDPGQDRKLGELVPKACKLAGISAMPELVTLGLQGVRLTHLPVAPPELRDKPDTAFFAVDTGSLLWTRFIEKKEALGLHIDERIAAPAATLYLIG</sequence>
<dbReference type="InterPro" id="IPR010263">
    <property type="entry name" value="T6SS_TssK"/>
</dbReference>
<gene>
    <name evidence="1" type="ORF">LOKVESSMR4R_03098</name>
</gene>
<evidence type="ECO:0000313" key="1">
    <source>
        <dbReference type="EMBL" id="ARU02381.1"/>
    </source>
</evidence>
<proteinExistence type="predicted"/>
<dbReference type="EMBL" id="CP021431">
    <property type="protein sequence ID" value="ARU02381.1"/>
    <property type="molecule type" value="Genomic_DNA"/>
</dbReference>
<dbReference type="PANTHER" id="PTHR35566:SF1">
    <property type="entry name" value="TYPE VI SECRETION SYSTEM BASEPLATE COMPONENT TSSK1"/>
    <property type="match status" value="1"/>
</dbReference>